<evidence type="ECO:0000313" key="1">
    <source>
        <dbReference type="EMBL" id="SIT96287.1"/>
    </source>
</evidence>
<dbReference type="RefSeq" id="WP_076782338.1">
    <property type="nucleotide sequence ID" value="NZ_FTPU01000008.1"/>
</dbReference>
<keyword evidence="2" id="KW-1185">Reference proteome</keyword>
<dbReference type="EMBL" id="FTPU01000008">
    <property type="protein sequence ID" value="SIT96287.1"/>
    <property type="molecule type" value="Genomic_DNA"/>
</dbReference>
<sequence length="176" mass="18717">MKNHISLILVLLSFSAKSQVIIGDNVGSASDKTSVLLEFAMGQKKGLILPYVKALPTNVTEGTIVLDATDPAKARVKYFNGTWQDLSGQDGQVTNELTTQATTAESSDSKVIIGSDTASADGVLVLESQTKAMILPLVGSTDDIPKPSPGMMVFVNRSGGKRLAIFNGNAWSYWKP</sequence>
<evidence type="ECO:0000313" key="2">
    <source>
        <dbReference type="Proteomes" id="UP000187261"/>
    </source>
</evidence>
<dbReference type="OrthoDB" id="705292at2"/>
<reference evidence="2" key="1">
    <citation type="submission" date="2016-10" db="EMBL/GenBank/DDBJ databases">
        <authorList>
            <person name="Varghese N."/>
            <person name="Submissions S."/>
        </authorList>
    </citation>
    <scope>NUCLEOTIDE SEQUENCE [LARGE SCALE GENOMIC DNA]</scope>
    <source>
        <strain evidence="2">DSM 19482</strain>
    </source>
</reference>
<organism evidence="1 2">
    <name type="scientific">Epilithonimonas bovis DSM 19482</name>
    <dbReference type="NCBI Taxonomy" id="1121284"/>
    <lineage>
        <taxon>Bacteria</taxon>
        <taxon>Pseudomonadati</taxon>
        <taxon>Bacteroidota</taxon>
        <taxon>Flavobacteriia</taxon>
        <taxon>Flavobacteriales</taxon>
        <taxon>Weeksellaceae</taxon>
        <taxon>Chryseobacterium group</taxon>
        <taxon>Epilithonimonas</taxon>
    </lineage>
</organism>
<protein>
    <submittedName>
        <fullName evidence="1">Uncharacterized protein</fullName>
    </submittedName>
</protein>
<gene>
    <name evidence="1" type="ORF">SAMN05660493_00964</name>
</gene>
<accession>A0A1U7PUA3</accession>
<name>A0A1U7PUA3_9FLAO</name>
<proteinExistence type="predicted"/>
<dbReference type="Proteomes" id="UP000187261">
    <property type="component" value="Unassembled WGS sequence"/>
</dbReference>
<dbReference type="AlphaFoldDB" id="A0A1U7PUA3"/>